<dbReference type="InterPro" id="IPR005515">
    <property type="entry name" value="VOMI"/>
</dbReference>
<dbReference type="InterPro" id="IPR036706">
    <property type="entry name" value="VOMI_sf"/>
</dbReference>
<dbReference type="GO" id="GO:0005615">
    <property type="term" value="C:extracellular space"/>
    <property type="evidence" value="ECO:0007669"/>
    <property type="project" value="TreeGrafter"/>
</dbReference>
<dbReference type="AlphaFoldDB" id="A0A670ZL94"/>
<protein>
    <submittedName>
        <fullName evidence="2">Vitelline membrane outer layer protein 1-like</fullName>
    </submittedName>
</protein>
<reference evidence="2" key="1">
    <citation type="submission" date="2025-08" db="UniProtKB">
        <authorList>
            <consortium name="Ensembl"/>
        </authorList>
    </citation>
    <scope>IDENTIFICATION</scope>
</reference>
<dbReference type="CDD" id="cd00220">
    <property type="entry name" value="VMO-I"/>
    <property type="match status" value="1"/>
</dbReference>
<name>A0A670ZL94_PSETE</name>
<dbReference type="GeneID" id="113449892"/>
<gene>
    <name evidence="2" type="primary">LOC113449892</name>
</gene>
<feature type="signal peptide" evidence="1">
    <location>
        <begin position="1"/>
        <end position="22"/>
    </location>
</feature>
<keyword evidence="3" id="KW-1185">Reference proteome</keyword>
<sequence>MDFSASTALLLTISCCLWNTEARECSFMLSVLNGGSWGEWGPGSFCDEGYANGFSLKVEEKQGGSDDTALNGIRLYCTNGTTIESKVGQWGTWTKKQFCPTGYLISFSLRVEVSQQMGDDTAVNNIQFTCSNGDVLMGRGLSWGEWGPWSHQCPSGGICGMRTRVEDAQGVGDDTALNDVIFLCC</sequence>
<dbReference type="OrthoDB" id="6344411at2759"/>
<dbReference type="Proteomes" id="UP000472273">
    <property type="component" value="Unplaced"/>
</dbReference>
<dbReference type="Ensembl" id="ENSPTXT00000024361.1">
    <property type="protein sequence ID" value="ENSPTXP00000023628.1"/>
    <property type="gene ID" value="ENSPTXG00000016431.1"/>
</dbReference>
<organism evidence="2 3">
    <name type="scientific">Pseudonaja textilis</name>
    <name type="common">Eastern brown snake</name>
    <dbReference type="NCBI Taxonomy" id="8673"/>
    <lineage>
        <taxon>Eukaryota</taxon>
        <taxon>Metazoa</taxon>
        <taxon>Chordata</taxon>
        <taxon>Craniata</taxon>
        <taxon>Vertebrata</taxon>
        <taxon>Euteleostomi</taxon>
        <taxon>Lepidosauria</taxon>
        <taxon>Squamata</taxon>
        <taxon>Bifurcata</taxon>
        <taxon>Unidentata</taxon>
        <taxon>Episquamata</taxon>
        <taxon>Toxicofera</taxon>
        <taxon>Serpentes</taxon>
        <taxon>Colubroidea</taxon>
        <taxon>Elapidae</taxon>
        <taxon>Hydrophiinae</taxon>
        <taxon>Pseudonaja</taxon>
    </lineage>
</organism>
<dbReference type="OMA" id="NDMRVFC"/>
<dbReference type="RefSeq" id="XP_026576810.1">
    <property type="nucleotide sequence ID" value="XM_026721025.1"/>
</dbReference>
<dbReference type="PANTHER" id="PTHR18841:SF2">
    <property type="entry name" value="VITELLINE MEMBRANE OUTER LAYER PROTEIN 1 HOMOLOG"/>
    <property type="match status" value="1"/>
</dbReference>
<dbReference type="Gene3D" id="2.100.10.20">
    <property type="entry name" value="Vitelline membrane outer layer protein I (VOMI)"/>
    <property type="match status" value="1"/>
</dbReference>
<dbReference type="KEGG" id="ptex:113449892"/>
<dbReference type="SUPFAM" id="SSF51092">
    <property type="entry name" value="Vitelline membrane outer protein-I (VMO-I)"/>
    <property type="match status" value="1"/>
</dbReference>
<evidence type="ECO:0000313" key="3">
    <source>
        <dbReference type="Proteomes" id="UP000472273"/>
    </source>
</evidence>
<evidence type="ECO:0000256" key="1">
    <source>
        <dbReference type="SAM" id="SignalP"/>
    </source>
</evidence>
<accession>A0A670ZL94</accession>
<dbReference type="PANTHER" id="PTHR18841">
    <property type="entry name" value="VITELLINE MEMBRANE OUTER LAYER PROTEIN I-RELATED"/>
    <property type="match status" value="1"/>
</dbReference>
<evidence type="ECO:0000313" key="2">
    <source>
        <dbReference type="Ensembl" id="ENSPTXP00000023628.1"/>
    </source>
</evidence>
<feature type="chain" id="PRO_5025561199" evidence="1">
    <location>
        <begin position="23"/>
        <end position="185"/>
    </location>
</feature>
<dbReference type="Pfam" id="PF03762">
    <property type="entry name" value="VOMI"/>
    <property type="match status" value="1"/>
</dbReference>
<reference evidence="2" key="2">
    <citation type="submission" date="2025-09" db="UniProtKB">
        <authorList>
            <consortium name="Ensembl"/>
        </authorList>
    </citation>
    <scope>IDENTIFICATION</scope>
</reference>
<dbReference type="GeneTree" id="ENSGT00390000009313"/>
<keyword evidence="1" id="KW-0732">Signal</keyword>
<proteinExistence type="predicted"/>